<dbReference type="Pfam" id="PF01900">
    <property type="entry name" value="RNase_P_Rpp14"/>
    <property type="match status" value="1"/>
</dbReference>
<comment type="similarity">
    <text evidence="1">Belongs to the eukaryotic/archaeal RNase P protein component 2 family.</text>
</comment>
<evidence type="ECO:0000313" key="3">
    <source>
        <dbReference type="EMBL" id="KMT16432.1"/>
    </source>
</evidence>
<dbReference type="Proteomes" id="UP000035740">
    <property type="component" value="Chromosome 3"/>
</dbReference>
<evidence type="ECO:0000313" key="4">
    <source>
        <dbReference type="Proteomes" id="UP000035740"/>
    </source>
</evidence>
<dbReference type="EMBL" id="KQ090056">
    <property type="protein sequence ID" value="KMT16432.1"/>
    <property type="molecule type" value="Genomic_DNA"/>
</dbReference>
<dbReference type="Gene3D" id="3.30.70.3250">
    <property type="entry name" value="Ribonuclease P, Pop5 subunit"/>
    <property type="match status" value="1"/>
</dbReference>
<dbReference type="GO" id="GO:0033204">
    <property type="term" value="F:ribonuclease P RNA binding"/>
    <property type="evidence" value="ECO:0007669"/>
    <property type="project" value="TreeGrafter"/>
</dbReference>
<keyword evidence="2" id="KW-0819">tRNA processing</keyword>
<dbReference type="InterPro" id="IPR038085">
    <property type="entry name" value="Rnp2-like_sf"/>
</dbReference>
<evidence type="ECO:0000256" key="2">
    <source>
        <dbReference type="ARBA" id="ARBA00022694"/>
    </source>
</evidence>
<gene>
    <name evidence="3" type="ORF">BVRB_3g050570</name>
</gene>
<sequence length="154" mass="17363">MVGFKNRYMVLEIFLDPNKDLKVDDPVIVTQFNVSKAMKDSILVNFGECGLASSLGSFQVKYVNPITKLCIVRTSREDYQKVWCAITMVSSIGNCPALCNLLDLSGSIKACRKAALSCEEAKFEQYKLVKGGQVTDELNKQMQNYLERIRLLEH</sequence>
<dbReference type="PANTHER" id="PTHR15441:SF2">
    <property type="entry name" value="RIBONUCLEASE P_MRP PROTEIN SUBUNIT POP5"/>
    <property type="match status" value="1"/>
</dbReference>
<name>A0A0J8CS50_BETVV</name>
<evidence type="ECO:0000256" key="1">
    <source>
        <dbReference type="ARBA" id="ARBA00010800"/>
    </source>
</evidence>
<dbReference type="GO" id="GO:0001682">
    <property type="term" value="P:tRNA 5'-leader removal"/>
    <property type="evidence" value="ECO:0007669"/>
    <property type="project" value="InterPro"/>
</dbReference>
<reference evidence="3 4" key="1">
    <citation type="journal article" date="2014" name="Nature">
        <title>The genome of the recently domesticated crop plant sugar beet (Beta vulgaris).</title>
        <authorList>
            <person name="Dohm J.C."/>
            <person name="Minoche A.E."/>
            <person name="Holtgrawe D."/>
            <person name="Capella-Gutierrez S."/>
            <person name="Zakrzewski F."/>
            <person name="Tafer H."/>
            <person name="Rupp O."/>
            <person name="Sorensen T.R."/>
            <person name="Stracke R."/>
            <person name="Reinhardt R."/>
            <person name="Goesmann A."/>
            <person name="Kraft T."/>
            <person name="Schulz B."/>
            <person name="Stadler P.F."/>
            <person name="Schmidt T."/>
            <person name="Gabaldon T."/>
            <person name="Lehrach H."/>
            <person name="Weisshaar B."/>
            <person name="Himmelbauer H."/>
        </authorList>
    </citation>
    <scope>NUCLEOTIDE SEQUENCE [LARGE SCALE GENOMIC DNA]</scope>
    <source>
        <tissue evidence="3">Taproot</tissue>
    </source>
</reference>
<dbReference type="InterPro" id="IPR002759">
    <property type="entry name" value="Pop5/Rpp14/Rnp2-like"/>
</dbReference>
<dbReference type="GO" id="GO:0030681">
    <property type="term" value="C:multimeric ribonuclease P complex"/>
    <property type="evidence" value="ECO:0007669"/>
    <property type="project" value="TreeGrafter"/>
</dbReference>
<keyword evidence="4" id="KW-1185">Reference proteome</keyword>
<dbReference type="GO" id="GO:0005730">
    <property type="term" value="C:nucleolus"/>
    <property type="evidence" value="ECO:0007669"/>
    <property type="project" value="TreeGrafter"/>
</dbReference>
<dbReference type="GO" id="GO:0000172">
    <property type="term" value="C:ribonuclease MRP complex"/>
    <property type="evidence" value="ECO:0007669"/>
    <property type="project" value="TreeGrafter"/>
</dbReference>
<dbReference type="OMA" id="MQNYLDK"/>
<dbReference type="AlphaFoldDB" id="A0A0J8CS50"/>
<dbReference type="KEGG" id="bvg:104888111"/>
<accession>A0A0J8CS50</accession>
<protein>
    <submittedName>
        <fullName evidence="3">Uncharacterized protein</fullName>
    </submittedName>
</protein>
<dbReference type="FunFam" id="3.30.70.3250:FF:000003">
    <property type="entry name" value="Ribonuclease P/MRP protein subunit POP5"/>
    <property type="match status" value="1"/>
</dbReference>
<dbReference type="OrthoDB" id="24745at2759"/>
<organism evidence="3 4">
    <name type="scientific">Beta vulgaris subsp. vulgaris</name>
    <name type="common">Beet</name>
    <dbReference type="NCBI Taxonomy" id="3555"/>
    <lineage>
        <taxon>Eukaryota</taxon>
        <taxon>Viridiplantae</taxon>
        <taxon>Streptophyta</taxon>
        <taxon>Embryophyta</taxon>
        <taxon>Tracheophyta</taxon>
        <taxon>Spermatophyta</taxon>
        <taxon>Magnoliopsida</taxon>
        <taxon>eudicotyledons</taxon>
        <taxon>Gunneridae</taxon>
        <taxon>Pentapetalae</taxon>
        <taxon>Caryophyllales</taxon>
        <taxon>Chenopodiaceae</taxon>
        <taxon>Betoideae</taxon>
        <taxon>Beta</taxon>
    </lineage>
</organism>
<dbReference type="eggNOG" id="KOG4639">
    <property type="taxonomic scope" value="Eukaryota"/>
</dbReference>
<dbReference type="PANTHER" id="PTHR15441">
    <property type="entry name" value="RIBONUCLEASE P PROTEIN SUBUNIT P14"/>
    <property type="match status" value="1"/>
</dbReference>
<dbReference type="Gramene" id="KMT16432">
    <property type="protein sequence ID" value="KMT16432"/>
    <property type="gene ID" value="BVRB_3g050570"/>
</dbReference>
<dbReference type="SUPFAM" id="SSF160350">
    <property type="entry name" value="Rnp2-like"/>
    <property type="match status" value="1"/>
</dbReference>
<proteinExistence type="inferred from homology"/>